<dbReference type="GO" id="GO:0000155">
    <property type="term" value="F:phosphorelay sensor kinase activity"/>
    <property type="evidence" value="ECO:0007669"/>
    <property type="project" value="InterPro"/>
</dbReference>
<dbReference type="GO" id="GO:0005886">
    <property type="term" value="C:plasma membrane"/>
    <property type="evidence" value="ECO:0007669"/>
    <property type="project" value="UniProtKB-SubCell"/>
</dbReference>
<dbReference type="NCBIfam" id="NF033792">
    <property type="entry name" value="ActS_PrrB_HisK"/>
    <property type="match status" value="1"/>
</dbReference>
<dbReference type="PROSITE" id="PS50109">
    <property type="entry name" value="HIS_KIN"/>
    <property type="match status" value="1"/>
</dbReference>
<keyword evidence="5" id="KW-0808">Transferase</keyword>
<dbReference type="InterPro" id="IPR047770">
    <property type="entry name" value="RegB"/>
</dbReference>
<keyword evidence="8" id="KW-0067">ATP-binding</keyword>
<dbReference type="InterPro" id="IPR003594">
    <property type="entry name" value="HATPase_dom"/>
</dbReference>
<keyword evidence="9" id="KW-0812">Transmembrane</keyword>
<evidence type="ECO:0000256" key="3">
    <source>
        <dbReference type="ARBA" id="ARBA00012438"/>
    </source>
</evidence>
<accession>A0A225NVJ9</accession>
<dbReference type="Proteomes" id="UP000215377">
    <property type="component" value="Unassembled WGS sequence"/>
</dbReference>
<dbReference type="InterPro" id="IPR036097">
    <property type="entry name" value="HisK_dim/P_sf"/>
</dbReference>
<evidence type="ECO:0000256" key="7">
    <source>
        <dbReference type="ARBA" id="ARBA00022777"/>
    </source>
</evidence>
<dbReference type="GO" id="GO:0005524">
    <property type="term" value="F:ATP binding"/>
    <property type="evidence" value="ECO:0007669"/>
    <property type="project" value="UniProtKB-KW"/>
</dbReference>
<feature type="transmembrane region" description="Helical" evidence="9">
    <location>
        <begin position="84"/>
        <end position="101"/>
    </location>
</feature>
<dbReference type="InterPro" id="IPR003661">
    <property type="entry name" value="HisK_dim/P_dom"/>
</dbReference>
<evidence type="ECO:0000256" key="6">
    <source>
        <dbReference type="ARBA" id="ARBA00022741"/>
    </source>
</evidence>
<dbReference type="CDD" id="cd00082">
    <property type="entry name" value="HisKA"/>
    <property type="match status" value="1"/>
</dbReference>
<dbReference type="Gene3D" id="3.30.565.10">
    <property type="entry name" value="Histidine kinase-like ATPase, C-terminal domain"/>
    <property type="match status" value="1"/>
</dbReference>
<dbReference type="PANTHER" id="PTHR44936">
    <property type="entry name" value="SENSOR PROTEIN CREC"/>
    <property type="match status" value="1"/>
</dbReference>
<dbReference type="SMART" id="SM00388">
    <property type="entry name" value="HisKA"/>
    <property type="match status" value="1"/>
</dbReference>
<feature type="transmembrane region" description="Helical" evidence="9">
    <location>
        <begin position="47"/>
        <end position="72"/>
    </location>
</feature>
<feature type="transmembrane region" description="Helical" evidence="9">
    <location>
        <begin position="20"/>
        <end position="41"/>
    </location>
</feature>
<keyword evidence="9" id="KW-1133">Transmembrane helix</keyword>
<evidence type="ECO:0000256" key="2">
    <source>
        <dbReference type="ARBA" id="ARBA00004651"/>
    </source>
</evidence>
<protein>
    <recommendedName>
        <fullName evidence="3">histidine kinase</fullName>
        <ecNumber evidence="3">2.7.13.3</ecNumber>
    </recommendedName>
</protein>
<dbReference type="SUPFAM" id="SSF55874">
    <property type="entry name" value="ATPase domain of HSP90 chaperone/DNA topoisomerase II/histidine kinase"/>
    <property type="match status" value="1"/>
</dbReference>
<reference evidence="11 12" key="1">
    <citation type="submission" date="2013-04" db="EMBL/GenBank/DDBJ databases">
        <title>Oceanicola sp. 22II1-22F33 Genome Sequencing.</title>
        <authorList>
            <person name="Lai Q."/>
            <person name="Li G."/>
            <person name="Shao Z."/>
        </authorList>
    </citation>
    <scope>NUCLEOTIDE SEQUENCE [LARGE SCALE GENOMIC DNA]</scope>
    <source>
        <strain evidence="11 12">22II1-22F33</strain>
    </source>
</reference>
<feature type="transmembrane region" description="Helical" evidence="9">
    <location>
        <begin position="130"/>
        <end position="147"/>
    </location>
</feature>
<dbReference type="Pfam" id="PF02518">
    <property type="entry name" value="HATPase_c"/>
    <property type="match status" value="1"/>
</dbReference>
<feature type="domain" description="Histidine kinase" evidence="10">
    <location>
        <begin position="218"/>
        <end position="445"/>
    </location>
</feature>
<dbReference type="SMART" id="SM00387">
    <property type="entry name" value="HATPase_c"/>
    <property type="match status" value="1"/>
</dbReference>
<evidence type="ECO:0000256" key="9">
    <source>
        <dbReference type="SAM" id="Phobius"/>
    </source>
</evidence>
<dbReference type="NCBIfam" id="NF045988">
    <property type="entry name" value="HisKinRegBRhodob"/>
    <property type="match status" value="1"/>
</dbReference>
<organism evidence="11 12">
    <name type="scientific">Marinibacterium profundimaris</name>
    <dbReference type="NCBI Taxonomy" id="1679460"/>
    <lineage>
        <taxon>Bacteria</taxon>
        <taxon>Pseudomonadati</taxon>
        <taxon>Pseudomonadota</taxon>
        <taxon>Alphaproteobacteria</taxon>
        <taxon>Rhodobacterales</taxon>
        <taxon>Paracoccaceae</taxon>
        <taxon>Marinibacterium</taxon>
    </lineage>
</organism>
<evidence type="ECO:0000313" key="11">
    <source>
        <dbReference type="EMBL" id="OWU75806.1"/>
    </source>
</evidence>
<sequence length="465" mass="51104">MQQSELNLRLGQQRGNWIRLRTLILLRWVAIVGQVTAITVAERTYHLMIDLGPCLMAVGVAVIGNLVAMFVYPENKRLTETENFLMVLFDLLQLSALLFLTGGLHNPFSVLLLAPVTIAANVLSLRSTMLIGGTAIVIVTLLAEFHLPLRTEEGVILRVPDIFVFGSWLSLIIATIFMALYSRRVSSEMNSMSDALTATQMALAREQKLTDLGGVVAAAAHELGTPLATIKLASAELMEELDDRPDLRDDAALIREQADRCRDILRDMGRAGKDDLHLRQAPLSAVLEEAAEPHMHRGKCIHFEDGPGEGGALQQPSILRMPEVIHGMRNLIQNAVDFARGNVWVESMWTEKEISVRILDDGDGFPPHLIGRIGDPFVRRRRGEAEPPARPEYEGMGLGLFIAKTLLERSGAELSFANGTDPFTGDLPSAERRGAIVEVVWPRDKIDGRSGSNAVPLGANRPIRA</sequence>
<evidence type="ECO:0000313" key="12">
    <source>
        <dbReference type="Proteomes" id="UP000215377"/>
    </source>
</evidence>
<evidence type="ECO:0000256" key="1">
    <source>
        <dbReference type="ARBA" id="ARBA00000085"/>
    </source>
</evidence>
<comment type="caution">
    <text evidence="11">The sequence shown here is derived from an EMBL/GenBank/DDBJ whole genome shotgun (WGS) entry which is preliminary data.</text>
</comment>
<evidence type="ECO:0000256" key="4">
    <source>
        <dbReference type="ARBA" id="ARBA00022475"/>
    </source>
</evidence>
<proteinExistence type="predicted"/>
<dbReference type="RefSeq" id="WP_088648983.1">
    <property type="nucleotide sequence ID" value="NZ_AQQR01000002.1"/>
</dbReference>
<keyword evidence="9" id="KW-0472">Membrane</keyword>
<name>A0A225NVJ9_9RHOB</name>
<dbReference type="Pfam" id="PF25323">
    <property type="entry name" value="6TM_PilS"/>
    <property type="match status" value="1"/>
</dbReference>
<keyword evidence="6" id="KW-0547">Nucleotide-binding</keyword>
<keyword evidence="7 11" id="KW-0418">Kinase</keyword>
<dbReference type="EC" id="2.7.13.3" evidence="3"/>
<dbReference type="InterPro" id="IPR050980">
    <property type="entry name" value="2C_sensor_his_kinase"/>
</dbReference>
<dbReference type="PANTHER" id="PTHR44936:SF10">
    <property type="entry name" value="SENSOR PROTEIN RSTB"/>
    <property type="match status" value="1"/>
</dbReference>
<evidence type="ECO:0000256" key="5">
    <source>
        <dbReference type="ARBA" id="ARBA00022679"/>
    </source>
</evidence>
<dbReference type="OrthoDB" id="9785252at2"/>
<dbReference type="Pfam" id="PF00512">
    <property type="entry name" value="HisKA"/>
    <property type="match status" value="1"/>
</dbReference>
<dbReference type="InterPro" id="IPR036890">
    <property type="entry name" value="HATPase_C_sf"/>
</dbReference>
<dbReference type="AlphaFoldDB" id="A0A225NVJ9"/>
<dbReference type="InterPro" id="IPR005467">
    <property type="entry name" value="His_kinase_dom"/>
</dbReference>
<evidence type="ECO:0000256" key="8">
    <source>
        <dbReference type="ARBA" id="ARBA00022840"/>
    </source>
</evidence>
<dbReference type="EMBL" id="AQQR01000002">
    <property type="protein sequence ID" value="OWU75806.1"/>
    <property type="molecule type" value="Genomic_DNA"/>
</dbReference>
<keyword evidence="12" id="KW-1185">Reference proteome</keyword>
<evidence type="ECO:0000259" key="10">
    <source>
        <dbReference type="PROSITE" id="PS50109"/>
    </source>
</evidence>
<dbReference type="SUPFAM" id="SSF47384">
    <property type="entry name" value="Homodimeric domain of signal transducing histidine kinase"/>
    <property type="match status" value="1"/>
</dbReference>
<keyword evidence="4" id="KW-1003">Cell membrane</keyword>
<gene>
    <name evidence="11" type="ORF">ATO3_06340</name>
</gene>
<dbReference type="Gene3D" id="1.10.287.130">
    <property type="match status" value="1"/>
</dbReference>
<comment type="subcellular location">
    <subcellularLocation>
        <location evidence="2">Cell membrane</location>
        <topology evidence="2">Multi-pass membrane protein</topology>
    </subcellularLocation>
</comment>
<comment type="catalytic activity">
    <reaction evidence="1">
        <text>ATP + protein L-histidine = ADP + protein N-phospho-L-histidine.</text>
        <dbReference type="EC" id="2.7.13.3"/>
    </reaction>
</comment>
<feature type="transmembrane region" description="Helical" evidence="9">
    <location>
        <begin position="162"/>
        <end position="182"/>
    </location>
</feature>